<dbReference type="Gene3D" id="3.20.20.70">
    <property type="entry name" value="Aldolase class I"/>
    <property type="match status" value="1"/>
</dbReference>
<dbReference type="PANTHER" id="PTHR12128:SF52">
    <property type="entry name" value="4-HYDROXY-2-OXOGLUTARATE ALDOLASE, MITOCHONDRIAL-RELATED"/>
    <property type="match status" value="1"/>
</dbReference>
<dbReference type="RefSeq" id="XP_018153131.1">
    <property type="nucleotide sequence ID" value="XM_018306290.1"/>
</dbReference>
<dbReference type="CDD" id="cd00408">
    <property type="entry name" value="DHDPS-like"/>
    <property type="match status" value="1"/>
</dbReference>
<dbReference type="SMART" id="SM01130">
    <property type="entry name" value="DHDPS"/>
    <property type="match status" value="1"/>
</dbReference>
<evidence type="ECO:0000256" key="2">
    <source>
        <dbReference type="PIRSR" id="PIRSR001365-1"/>
    </source>
</evidence>
<dbReference type="PRINTS" id="PR00146">
    <property type="entry name" value="DHPICSNTHASE"/>
</dbReference>
<dbReference type="Proteomes" id="UP000092177">
    <property type="component" value="Chromosome 8"/>
</dbReference>
<sequence length="343" mass="36018">MPATMTATPPPLETEYGAPKADHVRLPDGVYVPTLAFFTESEDIDTNTLERHLVRLINAGVAGIVVHGSNGEAVHLTREERSAMIRCAADTIHQEGHDVKMPLIAGCGAQSTRETLQLCRDAARSGASHALVLPPSYYGPLLDDDRVVRHFHEVADASPIPLLVYNFPAAASGRDLSSDAIVRVARHPNVAGVKLTCGNTGKLARVADEAPEGFFVAGGSADFILQGQVVGGNGSIAGLANVAPRACVRIVELAAQGKMAEARRLQAVVARGDWVAIRTGFVGVKAAVGHFEQYGGAPRRPCVSPSPLELKDIVEGLSELHRLERDLEAQAVGGGGGGGGEEL</sequence>
<evidence type="ECO:0000313" key="5">
    <source>
        <dbReference type="Proteomes" id="UP000092177"/>
    </source>
</evidence>
<evidence type="ECO:0000256" key="3">
    <source>
        <dbReference type="PIRSR" id="PIRSR001365-2"/>
    </source>
</evidence>
<name>A0A1B7XXW1_COLHI</name>
<dbReference type="VEuPathDB" id="FungiDB:CH63R_11316"/>
<feature type="active site" description="Schiff-base intermediate with substrate" evidence="2">
    <location>
        <position position="194"/>
    </location>
</feature>
<feature type="active site" description="Proton donor/acceptor" evidence="2">
    <location>
        <position position="165"/>
    </location>
</feature>
<dbReference type="KEGG" id="chig:CH63R_11316"/>
<protein>
    <submittedName>
        <fullName evidence="4">Dihydrodipicolinate synthetase</fullName>
    </submittedName>
</protein>
<gene>
    <name evidence="4" type="ORF">CH63R_11316</name>
</gene>
<dbReference type="EMBL" id="LTAN01000008">
    <property type="protein sequence ID" value="OBR04613.1"/>
    <property type="molecule type" value="Genomic_DNA"/>
</dbReference>
<evidence type="ECO:0000313" key="4">
    <source>
        <dbReference type="EMBL" id="OBR04613.1"/>
    </source>
</evidence>
<comment type="similarity">
    <text evidence="1">Belongs to the DapA family.</text>
</comment>
<proteinExistence type="inferred from homology"/>
<dbReference type="PANTHER" id="PTHR12128">
    <property type="entry name" value="DIHYDRODIPICOLINATE SYNTHASE"/>
    <property type="match status" value="1"/>
</dbReference>
<dbReference type="InterPro" id="IPR002220">
    <property type="entry name" value="DapA-like"/>
</dbReference>
<keyword evidence="5" id="KW-1185">Reference proteome</keyword>
<feature type="binding site" evidence="3">
    <location>
        <position position="236"/>
    </location>
    <ligand>
        <name>pyruvate</name>
        <dbReference type="ChEBI" id="CHEBI:15361"/>
    </ligand>
</feature>
<dbReference type="OrthoDB" id="191315at2759"/>
<dbReference type="Pfam" id="PF00701">
    <property type="entry name" value="DHDPS"/>
    <property type="match status" value="1"/>
</dbReference>
<dbReference type="SUPFAM" id="SSF51569">
    <property type="entry name" value="Aldolase"/>
    <property type="match status" value="1"/>
</dbReference>
<dbReference type="PIRSF" id="PIRSF001365">
    <property type="entry name" value="DHDPS"/>
    <property type="match status" value="1"/>
</dbReference>
<comment type="caution">
    <text evidence="4">The sequence shown here is derived from an EMBL/GenBank/DDBJ whole genome shotgun (WGS) entry which is preliminary data.</text>
</comment>
<reference evidence="5" key="1">
    <citation type="journal article" date="2017" name="BMC Genomics">
        <title>Gapless genome assembly of Colletotrichum higginsianum reveals chromosome structure and association of transposable elements with secondary metabolite gene clusters.</title>
        <authorList>
            <person name="Dallery J.-F."/>
            <person name="Lapalu N."/>
            <person name="Zampounis A."/>
            <person name="Pigne S."/>
            <person name="Luyten I."/>
            <person name="Amselem J."/>
            <person name="Wittenberg A.H.J."/>
            <person name="Zhou S."/>
            <person name="de Queiroz M.V."/>
            <person name="Robin G.P."/>
            <person name="Auger A."/>
            <person name="Hainaut M."/>
            <person name="Henrissat B."/>
            <person name="Kim K.-T."/>
            <person name="Lee Y.-H."/>
            <person name="Lespinet O."/>
            <person name="Schwartz D.C."/>
            <person name="Thon M.R."/>
            <person name="O'Connell R.J."/>
        </authorList>
    </citation>
    <scope>NUCLEOTIDE SEQUENCE [LARGE SCALE GENOMIC DNA]</scope>
    <source>
        <strain evidence="5">IMI 349063</strain>
    </source>
</reference>
<organism evidence="4 5">
    <name type="scientific">Colletotrichum higginsianum (strain IMI 349063)</name>
    <name type="common">Crucifer anthracnose fungus</name>
    <dbReference type="NCBI Taxonomy" id="759273"/>
    <lineage>
        <taxon>Eukaryota</taxon>
        <taxon>Fungi</taxon>
        <taxon>Dikarya</taxon>
        <taxon>Ascomycota</taxon>
        <taxon>Pezizomycotina</taxon>
        <taxon>Sordariomycetes</taxon>
        <taxon>Hypocreomycetidae</taxon>
        <taxon>Glomerellales</taxon>
        <taxon>Glomerellaceae</taxon>
        <taxon>Colletotrichum</taxon>
        <taxon>Colletotrichum destructivum species complex</taxon>
    </lineage>
</organism>
<dbReference type="GeneID" id="28870397"/>
<dbReference type="GO" id="GO:0008840">
    <property type="term" value="F:4-hydroxy-tetrahydrodipicolinate synthase activity"/>
    <property type="evidence" value="ECO:0007669"/>
    <property type="project" value="TreeGrafter"/>
</dbReference>
<evidence type="ECO:0000256" key="1">
    <source>
        <dbReference type="PIRNR" id="PIRNR001365"/>
    </source>
</evidence>
<accession>A0A1B7XXW1</accession>
<keyword evidence="1" id="KW-0456">Lyase</keyword>
<dbReference type="AlphaFoldDB" id="A0A1B7XXW1"/>
<dbReference type="InterPro" id="IPR013785">
    <property type="entry name" value="Aldolase_TIM"/>
</dbReference>